<feature type="transmembrane region" description="Helical" evidence="14">
    <location>
        <begin position="166"/>
        <end position="183"/>
    </location>
</feature>
<keyword evidence="11 14" id="KW-0472">Membrane</keyword>
<keyword evidence="8 14" id="KW-1133">Transmembrane helix</keyword>
<dbReference type="Pfam" id="PF00999">
    <property type="entry name" value="Na_H_Exchanger"/>
    <property type="match status" value="1"/>
</dbReference>
<evidence type="ECO:0000256" key="11">
    <source>
        <dbReference type="ARBA" id="ARBA00023136"/>
    </source>
</evidence>
<feature type="transmembrane region" description="Helical" evidence="14">
    <location>
        <begin position="412"/>
        <end position="431"/>
    </location>
</feature>
<dbReference type="PANTHER" id="PTHR10110:SF187">
    <property type="entry name" value="SODIUM_HYDROGEN EXCHANGER"/>
    <property type="match status" value="1"/>
</dbReference>
<sequence>MAVREEKICTLAAAFLAFLVAVCRASAPMDIKMDEKAHSIHRVDTVNILVYTFLLILTVCIIWFFKRRRARFLHETGLAIIFGLIVGAIVRYASEETEMSHVRVVPIQGSNYSDAVPPDNVFVMLEVAKSEIGHKENKTYAYTFQGEVTDVESKKLNQKATFDPEIFFNIILPPIIFNAGYSLKRKFFFRNLGTIMTYAFVGTTISCFVVGVIMYAFLMFMPHLEFTFNNCLYFGAIISATDPVTVLAIFHDLHVDVNLYALVFGESILNDAVAIGLVSAISSYEENNNEGKEFEVAAAFKAFGNFVYIFLCSFMIGSVTGCVTALISFSWLRESSSQSCDSLTASHITKFTKLCDFPLLESCLFVLMSYTSFLIAEALDLTGIVAVLFCGICQAHYTYNNLSIESRLRTKQLFELLNFLAENFIFSYIGVSMFTYKKHRWDAGFIMVAFLAIAAGRALYIYPLTFLLNLGRTHKIPGSFQHVLFFSGLRGAMAFALAIRNTLSEQRHLMLTATSLIAIVTVIVCGGFTTQLLAWLSIPSRLPTRARVRVCLPPPSIETRGPTRARHPASPLPRNSWTRPPFAVVREMRPVRPSGGGLAVARRARPARRRRVDAVAPAIVSIVCAPLLRALRRSATSMASTNKVLSSGEEAARREYDGNSLEHMGPTMTGRPRVSSERGMSPQLHDKTRREERRRPPSNEGNPILTCEWPKQELTDPAVTAKISVLPPMRVPRVTKTWRRGRWDALPDAGVVPDCDTFCTYVSADADAVTTEELTEAEIVPAVTGVGIEEEHEMLQFTGIRPAGQVQTPPELQSPPPQPETRTPYEKAWLVRKWYNFDVKFMKPLLTHSRPTLLDTLPQCCLPLAHVLTSTEQLMQMNDHHHPARDTSSTCGFEEDGGMRDDEPPTGSLKLSTHSALSVDSSEDARPRDDDSDTDLCLDESDFHLPERNSASFRGSLSRVNSALAPQVFVIEKPPSQQPVPAEARRADLPKAPQFFSSLSLGSL</sequence>
<evidence type="ECO:0000313" key="17">
    <source>
        <dbReference type="EMBL" id="KAH7962346.1"/>
    </source>
</evidence>
<dbReference type="GO" id="GO:0015386">
    <property type="term" value="F:potassium:proton antiporter activity"/>
    <property type="evidence" value="ECO:0007669"/>
    <property type="project" value="TreeGrafter"/>
</dbReference>
<dbReference type="PRINTS" id="PR01088">
    <property type="entry name" value="NAHEXCHNGR6"/>
</dbReference>
<comment type="caution">
    <text evidence="17">The sequence shown here is derived from an EMBL/GenBank/DDBJ whole genome shotgun (WGS) entry which is preliminary data.</text>
</comment>
<name>A0A9D4Q0W7_RHISA</name>
<dbReference type="GO" id="GO:0098719">
    <property type="term" value="P:sodium ion import across plasma membrane"/>
    <property type="evidence" value="ECO:0007669"/>
    <property type="project" value="TreeGrafter"/>
</dbReference>
<feature type="region of interest" description="Disordered" evidence="13">
    <location>
        <begin position="636"/>
        <end position="705"/>
    </location>
</feature>
<evidence type="ECO:0000256" key="7">
    <source>
        <dbReference type="ARBA" id="ARBA00022753"/>
    </source>
</evidence>
<feature type="compositionally biased region" description="Acidic residues" evidence="13">
    <location>
        <begin position="930"/>
        <end position="940"/>
    </location>
</feature>
<feature type="compositionally biased region" description="Polar residues" evidence="13">
    <location>
        <begin position="636"/>
        <end position="645"/>
    </location>
</feature>
<evidence type="ECO:0000256" key="14">
    <source>
        <dbReference type="SAM" id="Phobius"/>
    </source>
</evidence>
<evidence type="ECO:0000256" key="5">
    <source>
        <dbReference type="ARBA" id="ARBA00022475"/>
    </source>
</evidence>
<feature type="transmembrane region" description="Helical" evidence="14">
    <location>
        <begin position="515"/>
        <end position="538"/>
    </location>
</feature>
<dbReference type="Proteomes" id="UP000821837">
    <property type="component" value="Chromosome 3"/>
</dbReference>
<feature type="region of interest" description="Disordered" evidence="13">
    <location>
        <begin position="804"/>
        <end position="823"/>
    </location>
</feature>
<dbReference type="InterPro" id="IPR002090">
    <property type="entry name" value="NHE-6/7/9"/>
</dbReference>
<feature type="transmembrane region" description="Helical" evidence="14">
    <location>
        <begin position="48"/>
        <end position="65"/>
    </location>
</feature>
<feature type="transmembrane region" description="Helical" evidence="14">
    <location>
        <begin position="302"/>
        <end position="329"/>
    </location>
</feature>
<gene>
    <name evidence="17" type="ORF">HPB52_015552</name>
</gene>
<organism evidence="17 18">
    <name type="scientific">Rhipicephalus sanguineus</name>
    <name type="common">Brown dog tick</name>
    <name type="synonym">Ixodes sanguineus</name>
    <dbReference type="NCBI Taxonomy" id="34632"/>
    <lineage>
        <taxon>Eukaryota</taxon>
        <taxon>Metazoa</taxon>
        <taxon>Ecdysozoa</taxon>
        <taxon>Arthropoda</taxon>
        <taxon>Chelicerata</taxon>
        <taxon>Arachnida</taxon>
        <taxon>Acari</taxon>
        <taxon>Parasitiformes</taxon>
        <taxon>Ixodida</taxon>
        <taxon>Ixodoidea</taxon>
        <taxon>Ixodidae</taxon>
        <taxon>Rhipicephalinae</taxon>
        <taxon>Rhipicephalus</taxon>
        <taxon>Rhipicephalus</taxon>
    </lineage>
</organism>
<keyword evidence="12" id="KW-0739">Sodium transport</keyword>
<feature type="chain" id="PRO_5039565942" description="Cation/H+ exchanger transmembrane domain-containing protein" evidence="15">
    <location>
        <begin position="26"/>
        <end position="1004"/>
    </location>
</feature>
<evidence type="ECO:0000256" key="15">
    <source>
        <dbReference type="SAM" id="SignalP"/>
    </source>
</evidence>
<keyword evidence="18" id="KW-1185">Reference proteome</keyword>
<keyword evidence="6 14" id="KW-0812">Transmembrane</keyword>
<evidence type="ECO:0000256" key="10">
    <source>
        <dbReference type="ARBA" id="ARBA00023065"/>
    </source>
</evidence>
<dbReference type="PRINTS" id="PR01084">
    <property type="entry name" value="NAHEXCHNGR"/>
</dbReference>
<keyword evidence="9" id="KW-0915">Sodium</keyword>
<feature type="compositionally biased region" description="Polar residues" evidence="13">
    <location>
        <begin position="909"/>
        <end position="919"/>
    </location>
</feature>
<dbReference type="GO" id="GO:0005886">
    <property type="term" value="C:plasma membrane"/>
    <property type="evidence" value="ECO:0007669"/>
    <property type="project" value="UniProtKB-SubCell"/>
</dbReference>
<dbReference type="PANTHER" id="PTHR10110">
    <property type="entry name" value="SODIUM/HYDROGEN EXCHANGER"/>
    <property type="match status" value="1"/>
</dbReference>
<protein>
    <recommendedName>
        <fullName evidence="16">Cation/H+ exchanger transmembrane domain-containing protein</fullName>
    </recommendedName>
</protein>
<keyword evidence="4" id="KW-0813">Transport</keyword>
<evidence type="ECO:0000256" key="6">
    <source>
        <dbReference type="ARBA" id="ARBA00022692"/>
    </source>
</evidence>
<feature type="transmembrane region" description="Helical" evidence="14">
    <location>
        <begin position="77"/>
        <end position="94"/>
    </location>
</feature>
<proteinExistence type="inferred from homology"/>
<keyword evidence="7" id="KW-0967">Endosome</keyword>
<keyword evidence="10" id="KW-0406">Ion transport</keyword>
<keyword evidence="5" id="KW-1003">Cell membrane</keyword>
<feature type="region of interest" description="Disordered" evidence="13">
    <location>
        <begin position="557"/>
        <end position="577"/>
    </location>
</feature>
<dbReference type="InterPro" id="IPR004709">
    <property type="entry name" value="NaH_exchanger"/>
</dbReference>
<feature type="compositionally biased region" description="Basic and acidic residues" evidence="13">
    <location>
        <begin position="684"/>
        <end position="697"/>
    </location>
</feature>
<evidence type="ECO:0000256" key="12">
    <source>
        <dbReference type="ARBA" id="ARBA00023201"/>
    </source>
</evidence>
<evidence type="ECO:0000256" key="13">
    <source>
        <dbReference type="SAM" id="MobiDB-lite"/>
    </source>
</evidence>
<feature type="region of interest" description="Disordered" evidence="13">
    <location>
        <begin position="880"/>
        <end position="941"/>
    </location>
</feature>
<comment type="similarity">
    <text evidence="3">Belongs to the monovalent cation:proton antiporter 1 (CPA1) transporter (TC 2.A.36) family.</text>
</comment>
<feature type="transmembrane region" description="Helical" evidence="14">
    <location>
        <begin position="195"/>
        <end position="220"/>
    </location>
</feature>
<accession>A0A9D4Q0W7</accession>
<dbReference type="AlphaFoldDB" id="A0A9D4Q0W7"/>
<feature type="domain" description="Cation/H+ exchanger transmembrane" evidence="16">
    <location>
        <begin position="56"/>
        <end position="535"/>
    </location>
</feature>
<evidence type="ECO:0000313" key="18">
    <source>
        <dbReference type="Proteomes" id="UP000821837"/>
    </source>
</evidence>
<dbReference type="GO" id="GO:0015385">
    <property type="term" value="F:sodium:proton antiporter activity"/>
    <property type="evidence" value="ECO:0007669"/>
    <property type="project" value="InterPro"/>
</dbReference>
<evidence type="ECO:0000259" key="16">
    <source>
        <dbReference type="Pfam" id="PF00999"/>
    </source>
</evidence>
<feature type="signal peptide" evidence="15">
    <location>
        <begin position="1"/>
        <end position="25"/>
    </location>
</feature>
<evidence type="ECO:0000256" key="1">
    <source>
        <dbReference type="ARBA" id="ARBA00004195"/>
    </source>
</evidence>
<dbReference type="GO" id="GO:0055038">
    <property type="term" value="C:recycling endosome membrane"/>
    <property type="evidence" value="ECO:0007669"/>
    <property type="project" value="UniProtKB-SubCell"/>
</dbReference>
<feature type="transmembrane region" description="Helical" evidence="14">
    <location>
        <begin position="232"/>
        <end position="250"/>
    </location>
</feature>
<comment type="subcellular location">
    <subcellularLocation>
        <location evidence="2">Cell membrane</location>
        <topology evidence="2">Multi-pass membrane protein</topology>
    </subcellularLocation>
    <subcellularLocation>
        <location evidence="1">Recycling endosome membrane</location>
        <topology evidence="1">Multi-pass membrane protein</topology>
    </subcellularLocation>
</comment>
<keyword evidence="15" id="KW-0732">Signal</keyword>
<dbReference type="GO" id="GO:0051453">
    <property type="term" value="P:regulation of intracellular pH"/>
    <property type="evidence" value="ECO:0007669"/>
    <property type="project" value="TreeGrafter"/>
</dbReference>
<feature type="transmembrane region" description="Helical" evidence="14">
    <location>
        <begin position="443"/>
        <end position="462"/>
    </location>
</feature>
<dbReference type="EMBL" id="JABSTV010001249">
    <property type="protein sequence ID" value="KAH7962346.1"/>
    <property type="molecule type" value="Genomic_DNA"/>
</dbReference>
<evidence type="ECO:0000256" key="9">
    <source>
        <dbReference type="ARBA" id="ARBA00023053"/>
    </source>
</evidence>
<dbReference type="Gene3D" id="6.10.140.1330">
    <property type="match status" value="1"/>
</dbReference>
<reference evidence="17" key="1">
    <citation type="journal article" date="2020" name="Cell">
        <title>Large-Scale Comparative Analyses of Tick Genomes Elucidate Their Genetic Diversity and Vector Capacities.</title>
        <authorList>
            <consortium name="Tick Genome and Microbiome Consortium (TIGMIC)"/>
            <person name="Jia N."/>
            <person name="Wang J."/>
            <person name="Shi W."/>
            <person name="Du L."/>
            <person name="Sun Y."/>
            <person name="Zhan W."/>
            <person name="Jiang J.F."/>
            <person name="Wang Q."/>
            <person name="Zhang B."/>
            <person name="Ji P."/>
            <person name="Bell-Sakyi L."/>
            <person name="Cui X.M."/>
            <person name="Yuan T.T."/>
            <person name="Jiang B.G."/>
            <person name="Yang W.F."/>
            <person name="Lam T.T."/>
            <person name="Chang Q.C."/>
            <person name="Ding S.J."/>
            <person name="Wang X.J."/>
            <person name="Zhu J.G."/>
            <person name="Ruan X.D."/>
            <person name="Zhao L."/>
            <person name="Wei J.T."/>
            <person name="Ye R.Z."/>
            <person name="Que T.C."/>
            <person name="Du C.H."/>
            <person name="Zhou Y.H."/>
            <person name="Cheng J.X."/>
            <person name="Dai P.F."/>
            <person name="Guo W.B."/>
            <person name="Han X.H."/>
            <person name="Huang E.J."/>
            <person name="Li L.F."/>
            <person name="Wei W."/>
            <person name="Gao Y.C."/>
            <person name="Liu J.Z."/>
            <person name="Shao H.Z."/>
            <person name="Wang X."/>
            <person name="Wang C.C."/>
            <person name="Yang T.C."/>
            <person name="Huo Q.B."/>
            <person name="Li W."/>
            <person name="Chen H.Y."/>
            <person name="Chen S.E."/>
            <person name="Zhou L.G."/>
            <person name="Ni X.B."/>
            <person name="Tian J.H."/>
            <person name="Sheng Y."/>
            <person name="Liu T."/>
            <person name="Pan Y.S."/>
            <person name="Xia L.Y."/>
            <person name="Li J."/>
            <person name="Zhao F."/>
            <person name="Cao W.C."/>
        </authorList>
    </citation>
    <scope>NUCLEOTIDE SEQUENCE</scope>
    <source>
        <strain evidence="17">Rsan-2018</strain>
    </source>
</reference>
<dbReference type="InterPro" id="IPR018422">
    <property type="entry name" value="Cation/H_exchanger_CPA1"/>
</dbReference>
<dbReference type="VEuPathDB" id="VectorBase:RSAN_033817"/>
<dbReference type="InterPro" id="IPR006153">
    <property type="entry name" value="Cation/H_exchanger_TM"/>
</dbReference>
<evidence type="ECO:0000256" key="3">
    <source>
        <dbReference type="ARBA" id="ARBA00007367"/>
    </source>
</evidence>
<evidence type="ECO:0000256" key="2">
    <source>
        <dbReference type="ARBA" id="ARBA00004651"/>
    </source>
</evidence>
<feature type="region of interest" description="Disordered" evidence="13">
    <location>
        <begin position="970"/>
        <end position="991"/>
    </location>
</feature>
<reference evidence="17" key="2">
    <citation type="submission" date="2021-09" db="EMBL/GenBank/DDBJ databases">
        <authorList>
            <person name="Jia N."/>
            <person name="Wang J."/>
            <person name="Shi W."/>
            <person name="Du L."/>
            <person name="Sun Y."/>
            <person name="Zhan W."/>
            <person name="Jiang J."/>
            <person name="Wang Q."/>
            <person name="Zhang B."/>
            <person name="Ji P."/>
            <person name="Sakyi L.B."/>
            <person name="Cui X."/>
            <person name="Yuan T."/>
            <person name="Jiang B."/>
            <person name="Yang W."/>
            <person name="Lam T.T.-Y."/>
            <person name="Chang Q."/>
            <person name="Ding S."/>
            <person name="Wang X."/>
            <person name="Zhu J."/>
            <person name="Ruan X."/>
            <person name="Zhao L."/>
            <person name="Wei J."/>
            <person name="Que T."/>
            <person name="Du C."/>
            <person name="Cheng J."/>
            <person name="Dai P."/>
            <person name="Han X."/>
            <person name="Huang E."/>
            <person name="Gao Y."/>
            <person name="Liu J."/>
            <person name="Shao H."/>
            <person name="Ye R."/>
            <person name="Li L."/>
            <person name="Wei W."/>
            <person name="Wang X."/>
            <person name="Wang C."/>
            <person name="Huo Q."/>
            <person name="Li W."/>
            <person name="Guo W."/>
            <person name="Chen H."/>
            <person name="Chen S."/>
            <person name="Zhou L."/>
            <person name="Zhou L."/>
            <person name="Ni X."/>
            <person name="Tian J."/>
            <person name="Zhou Y."/>
            <person name="Sheng Y."/>
            <person name="Liu T."/>
            <person name="Pan Y."/>
            <person name="Xia L."/>
            <person name="Li J."/>
            <person name="Zhao F."/>
            <person name="Cao W."/>
        </authorList>
    </citation>
    <scope>NUCLEOTIDE SEQUENCE</scope>
    <source>
        <strain evidence="17">Rsan-2018</strain>
        <tissue evidence="17">Larvae</tissue>
    </source>
</reference>
<evidence type="ECO:0000256" key="4">
    <source>
        <dbReference type="ARBA" id="ARBA00022448"/>
    </source>
</evidence>
<evidence type="ECO:0000256" key="8">
    <source>
        <dbReference type="ARBA" id="ARBA00022989"/>
    </source>
</evidence>
<feature type="transmembrane region" description="Helical" evidence="14">
    <location>
        <begin position="381"/>
        <end position="400"/>
    </location>
</feature>